<dbReference type="OrthoDB" id="10045710at2759"/>
<dbReference type="Proteomes" id="UP000002668">
    <property type="component" value="Genome"/>
</dbReference>
<feature type="region of interest" description="Disordered" evidence="1">
    <location>
        <begin position="1"/>
        <end position="25"/>
    </location>
</feature>
<reference evidence="3" key="1">
    <citation type="journal article" date="2011" name="Nat. Commun.">
        <title>Effector diversification within compartments of the Leptosphaeria maculans genome affected by Repeat-Induced Point mutations.</title>
        <authorList>
            <person name="Rouxel T."/>
            <person name="Grandaubert J."/>
            <person name="Hane J.K."/>
            <person name="Hoede C."/>
            <person name="van de Wouw A.P."/>
            <person name="Couloux A."/>
            <person name="Dominguez V."/>
            <person name="Anthouard V."/>
            <person name="Bally P."/>
            <person name="Bourras S."/>
            <person name="Cozijnsen A.J."/>
            <person name="Ciuffetti L.M."/>
            <person name="Degrave A."/>
            <person name="Dilmaghani A."/>
            <person name="Duret L."/>
            <person name="Fudal I."/>
            <person name="Goodwin S.B."/>
            <person name="Gout L."/>
            <person name="Glaser N."/>
            <person name="Linglin J."/>
            <person name="Kema G.H.J."/>
            <person name="Lapalu N."/>
            <person name="Lawrence C.B."/>
            <person name="May K."/>
            <person name="Meyer M."/>
            <person name="Ollivier B."/>
            <person name="Poulain J."/>
            <person name="Schoch C.L."/>
            <person name="Simon A."/>
            <person name="Spatafora J.W."/>
            <person name="Stachowiak A."/>
            <person name="Turgeon B.G."/>
            <person name="Tyler B.M."/>
            <person name="Vincent D."/>
            <person name="Weissenbach J."/>
            <person name="Amselem J."/>
            <person name="Quesneville H."/>
            <person name="Oliver R.P."/>
            <person name="Wincker P."/>
            <person name="Balesdent M.-H."/>
            <person name="Howlett B.J."/>
        </authorList>
    </citation>
    <scope>NUCLEOTIDE SEQUENCE [LARGE SCALE GENOMIC DNA]</scope>
    <source>
        <strain evidence="3">JN3 / isolate v23.1.3 / race Av1-4-5-6-7-8</strain>
    </source>
</reference>
<evidence type="ECO:0000313" key="3">
    <source>
        <dbReference type="Proteomes" id="UP000002668"/>
    </source>
</evidence>
<gene>
    <name evidence="2" type="ORF">LEMA_P079930.1</name>
</gene>
<keyword evidence="3" id="KW-1185">Reference proteome</keyword>
<feature type="region of interest" description="Disordered" evidence="1">
    <location>
        <begin position="60"/>
        <end position="182"/>
    </location>
</feature>
<accession>E5A556</accession>
<feature type="compositionally biased region" description="Polar residues" evidence="1">
    <location>
        <begin position="1"/>
        <end position="23"/>
    </location>
</feature>
<dbReference type="EMBL" id="FP929134">
    <property type="protein sequence ID" value="CBX98754.1"/>
    <property type="molecule type" value="Genomic_DNA"/>
</dbReference>
<protein>
    <submittedName>
        <fullName evidence="2">Predicted protein</fullName>
    </submittedName>
</protein>
<dbReference type="eggNOG" id="KOG0998">
    <property type="taxonomic scope" value="Eukaryota"/>
</dbReference>
<dbReference type="STRING" id="985895.E5A556"/>
<dbReference type="VEuPathDB" id="FungiDB:LEMA_P079930.1"/>
<feature type="compositionally biased region" description="Polar residues" evidence="1">
    <location>
        <begin position="86"/>
        <end position="101"/>
    </location>
</feature>
<evidence type="ECO:0000256" key="1">
    <source>
        <dbReference type="SAM" id="MobiDB-lite"/>
    </source>
</evidence>
<sequence>MSSVRSSRGTSLAPQSTGDTQYNVHDAALRGASLAFSKPTTQTKPEVNTYVGGSNGALLAATKAGTPVQRDLTGGSSRSVRRPNASPMQTPSKNNSSNSLSVPLDQFDRTPSPSNIAAKLAAARHSPLRPRPQPSNMPRMSEKQPNEQDVLPPAGSVGNVLSRLEPKKPVQPQQKRRRNTQP</sequence>
<name>E5A556_LEPMJ</name>
<dbReference type="InParanoid" id="E5A556"/>
<dbReference type="HOGENOM" id="CLU_1482239_0_0_1"/>
<dbReference type="AlphaFoldDB" id="E5A556"/>
<proteinExistence type="predicted"/>
<feature type="region of interest" description="Disordered" evidence="1">
    <location>
        <begin position="34"/>
        <end position="53"/>
    </location>
</feature>
<evidence type="ECO:0000313" key="2">
    <source>
        <dbReference type="EMBL" id="CBX98754.1"/>
    </source>
</evidence>
<organism evidence="3">
    <name type="scientific">Leptosphaeria maculans (strain JN3 / isolate v23.1.3 / race Av1-4-5-6-7-8)</name>
    <name type="common">Blackleg fungus</name>
    <name type="synonym">Phoma lingam</name>
    <dbReference type="NCBI Taxonomy" id="985895"/>
    <lineage>
        <taxon>Eukaryota</taxon>
        <taxon>Fungi</taxon>
        <taxon>Dikarya</taxon>
        <taxon>Ascomycota</taxon>
        <taxon>Pezizomycotina</taxon>
        <taxon>Dothideomycetes</taxon>
        <taxon>Pleosporomycetidae</taxon>
        <taxon>Pleosporales</taxon>
        <taxon>Pleosporineae</taxon>
        <taxon>Leptosphaeriaceae</taxon>
        <taxon>Plenodomus</taxon>
        <taxon>Plenodomus lingam/Leptosphaeria maculans species complex</taxon>
    </lineage>
</organism>